<dbReference type="InterPro" id="IPR019049">
    <property type="entry name" value="Nucleoporin_prot_Ndc1/Nup"/>
</dbReference>
<accession>A0A0J0XPP3</accession>
<evidence type="ECO:0000256" key="4">
    <source>
        <dbReference type="ARBA" id="ARBA00022448"/>
    </source>
</evidence>
<dbReference type="GO" id="GO:0015031">
    <property type="term" value="P:protein transport"/>
    <property type="evidence" value="ECO:0007669"/>
    <property type="project" value="UniProtKB-KW"/>
</dbReference>
<reference evidence="14 15" key="1">
    <citation type="submission" date="2015-03" db="EMBL/GenBank/DDBJ databases">
        <title>Genomics and transcriptomics of the oil-accumulating basidiomycete yeast T. oleaginosus allow insights into substrate utilization and the diverse evolutionary trajectories of mating systems in fungi.</title>
        <authorList>
            <consortium name="DOE Joint Genome Institute"/>
            <person name="Kourist R."/>
            <person name="Kracht O."/>
            <person name="Bracharz F."/>
            <person name="Lipzen A."/>
            <person name="Nolan M."/>
            <person name="Ohm R."/>
            <person name="Grigoriev I."/>
            <person name="Sun S."/>
            <person name="Heitman J."/>
            <person name="Bruck T."/>
            <person name="Nowrousian M."/>
        </authorList>
    </citation>
    <scope>NUCLEOTIDE SEQUENCE [LARGE SCALE GENOMIC DNA]</scope>
    <source>
        <strain evidence="14 15">IBC0246</strain>
    </source>
</reference>
<feature type="transmembrane region" description="Helical" evidence="13">
    <location>
        <begin position="163"/>
        <end position="185"/>
    </location>
</feature>
<feature type="transmembrane region" description="Helical" evidence="13">
    <location>
        <begin position="35"/>
        <end position="55"/>
    </location>
</feature>
<evidence type="ECO:0000313" key="15">
    <source>
        <dbReference type="Proteomes" id="UP000053611"/>
    </source>
</evidence>
<keyword evidence="10" id="KW-0906">Nuclear pore complex</keyword>
<feature type="transmembrane region" description="Helical" evidence="13">
    <location>
        <begin position="270"/>
        <end position="292"/>
    </location>
</feature>
<evidence type="ECO:0000313" key="14">
    <source>
        <dbReference type="EMBL" id="KLT43073.1"/>
    </source>
</evidence>
<comment type="subcellular location">
    <subcellularLocation>
        <location evidence="1">Nucleus membrane</location>
        <topology evidence="1">Multi-pass membrane protein</topology>
    </subcellularLocation>
    <subcellularLocation>
        <location evidence="2">Nucleus</location>
        <location evidence="2">Nuclear pore complex</location>
    </subcellularLocation>
</comment>
<dbReference type="GO" id="GO:0031965">
    <property type="term" value="C:nuclear membrane"/>
    <property type="evidence" value="ECO:0007669"/>
    <property type="project" value="UniProtKB-SubCell"/>
</dbReference>
<evidence type="ECO:0000256" key="2">
    <source>
        <dbReference type="ARBA" id="ARBA00004567"/>
    </source>
</evidence>
<organism evidence="14 15">
    <name type="scientific">Cutaneotrichosporon oleaginosum</name>
    <dbReference type="NCBI Taxonomy" id="879819"/>
    <lineage>
        <taxon>Eukaryota</taxon>
        <taxon>Fungi</taxon>
        <taxon>Dikarya</taxon>
        <taxon>Basidiomycota</taxon>
        <taxon>Agaricomycotina</taxon>
        <taxon>Tremellomycetes</taxon>
        <taxon>Trichosporonales</taxon>
        <taxon>Trichosporonaceae</taxon>
        <taxon>Cutaneotrichosporon</taxon>
    </lineage>
</organism>
<evidence type="ECO:0000256" key="13">
    <source>
        <dbReference type="SAM" id="Phobius"/>
    </source>
</evidence>
<dbReference type="Proteomes" id="UP000053611">
    <property type="component" value="Unassembled WGS sequence"/>
</dbReference>
<evidence type="ECO:0000256" key="11">
    <source>
        <dbReference type="ARBA" id="ARBA00023136"/>
    </source>
</evidence>
<keyword evidence="11 13" id="KW-0472">Membrane</keyword>
<evidence type="ECO:0008006" key="16">
    <source>
        <dbReference type="Google" id="ProtNLM"/>
    </source>
</evidence>
<dbReference type="GO" id="GO:0005816">
    <property type="term" value="C:spindle pole body"/>
    <property type="evidence" value="ECO:0007669"/>
    <property type="project" value="TreeGrafter"/>
</dbReference>
<dbReference type="GO" id="GO:0070762">
    <property type="term" value="C:nuclear pore transmembrane ring"/>
    <property type="evidence" value="ECO:0007669"/>
    <property type="project" value="TreeGrafter"/>
</dbReference>
<dbReference type="PANTHER" id="PTHR13269:SF6">
    <property type="entry name" value="NUCLEOPORIN NDC1"/>
    <property type="match status" value="1"/>
</dbReference>
<keyword evidence="15" id="KW-1185">Reference proteome</keyword>
<keyword evidence="12" id="KW-0539">Nucleus</keyword>
<keyword evidence="4" id="KW-0813">Transport</keyword>
<feature type="transmembrane region" description="Helical" evidence="13">
    <location>
        <begin position="61"/>
        <end position="83"/>
    </location>
</feature>
<dbReference type="AlphaFoldDB" id="A0A0J0XPP3"/>
<proteinExistence type="inferred from homology"/>
<keyword evidence="7" id="KW-0653">Protein transport</keyword>
<dbReference type="GO" id="GO:0051028">
    <property type="term" value="P:mRNA transport"/>
    <property type="evidence" value="ECO:0007669"/>
    <property type="project" value="UniProtKB-KW"/>
</dbReference>
<dbReference type="GO" id="GO:0070631">
    <property type="term" value="P:spindle pole body localization"/>
    <property type="evidence" value="ECO:0007669"/>
    <property type="project" value="TreeGrafter"/>
</dbReference>
<keyword evidence="8 13" id="KW-1133">Transmembrane helix</keyword>
<evidence type="ECO:0000256" key="8">
    <source>
        <dbReference type="ARBA" id="ARBA00022989"/>
    </source>
</evidence>
<dbReference type="GeneID" id="28983495"/>
<evidence type="ECO:0000256" key="9">
    <source>
        <dbReference type="ARBA" id="ARBA00023010"/>
    </source>
</evidence>
<evidence type="ECO:0000256" key="5">
    <source>
        <dbReference type="ARBA" id="ARBA00022692"/>
    </source>
</evidence>
<dbReference type="STRING" id="879819.A0A0J0XPP3"/>
<name>A0A0J0XPP3_9TREE</name>
<dbReference type="PANTHER" id="PTHR13269">
    <property type="entry name" value="NUCLEOPORIN NDC1"/>
    <property type="match status" value="1"/>
</dbReference>
<keyword evidence="9" id="KW-0811">Translocation</keyword>
<evidence type="ECO:0000256" key="1">
    <source>
        <dbReference type="ARBA" id="ARBA00004232"/>
    </source>
</evidence>
<gene>
    <name evidence="14" type="ORF">CC85DRAFT_284830</name>
</gene>
<dbReference type="OrthoDB" id="67850at2759"/>
<evidence type="ECO:0000256" key="6">
    <source>
        <dbReference type="ARBA" id="ARBA00022816"/>
    </source>
</evidence>
<sequence length="614" mass="66449">MSTKLQPAPSRAPVPALVRIDAHYRKAIAFRWQELVIRAYVVTAVAFLIVPAVLLGWRPSLLTTVLSLILTPPLYLLSVHVILRARRTWIEAPPLIPASPSPVGLWFGTFTPRVLNFLAAHAFAALVLALAFTGAQNHYNPASGLGWSSAATTRYPWHWNERIWFLVLGNTVFMTTMALRDVLVCNVGPKWPQKKAPFPVVVQHALAQLFTLCPTSFYAEAANAAQFTAVYTVLYFALRRSVWRAAVTYLPFLRPFAINFAKRGSMSWGLAYYLLVLQLTGMFALKPALAVINEYLCQPLPFASFTRRSPLSADKYLLIALGSTNPFYVDHTVVELQRVVHSKRRKEIFADTSRPALVHEVFRGLLLVLGDSYKTLAAKGRQPSSASAASPVPVRDERSIAVKTGDIFRPAPKPGPLQGLVTSVLEGKPAPTPAPVLAVLDKAHAAELAVVKKVENASALEKWLGGTPFLGPLVAAAKLARGGLGVWAGAEWSRRAVAAAVPEPDRLKRIVDILATLSVAAYDEDEYGYVQAVLPSTLEALVRVRGAALALSADLAGMAPKVSSSAAEAAKADCAAVAAIAENGIRRIAERFGSTLTAFRFPQGIAAQLSDVCK</sequence>
<keyword evidence="6" id="KW-0509">mRNA transport</keyword>
<dbReference type="GO" id="GO:0006999">
    <property type="term" value="P:nuclear pore organization"/>
    <property type="evidence" value="ECO:0007669"/>
    <property type="project" value="TreeGrafter"/>
</dbReference>
<evidence type="ECO:0000256" key="12">
    <source>
        <dbReference type="ARBA" id="ARBA00023242"/>
    </source>
</evidence>
<evidence type="ECO:0000256" key="10">
    <source>
        <dbReference type="ARBA" id="ARBA00023132"/>
    </source>
</evidence>
<feature type="transmembrane region" description="Helical" evidence="13">
    <location>
        <begin position="114"/>
        <end position="135"/>
    </location>
</feature>
<comment type="similarity">
    <text evidence="3">Belongs to the NDC1 family.</text>
</comment>
<evidence type="ECO:0000256" key="3">
    <source>
        <dbReference type="ARBA" id="ARBA00005760"/>
    </source>
</evidence>
<keyword evidence="5 13" id="KW-0812">Transmembrane</keyword>
<protein>
    <recommendedName>
        <fullName evidence="16">Nucleoporin protein Ndc1-Nup</fullName>
    </recommendedName>
</protein>
<dbReference type="Pfam" id="PF09531">
    <property type="entry name" value="Ndc1_Nup"/>
    <property type="match status" value="1"/>
</dbReference>
<dbReference type="GO" id="GO:0030674">
    <property type="term" value="F:protein-macromolecule adaptor activity"/>
    <property type="evidence" value="ECO:0007669"/>
    <property type="project" value="TreeGrafter"/>
</dbReference>
<evidence type="ECO:0000256" key="7">
    <source>
        <dbReference type="ARBA" id="ARBA00022927"/>
    </source>
</evidence>
<dbReference type="EMBL" id="KQ087198">
    <property type="protein sequence ID" value="KLT43073.1"/>
    <property type="molecule type" value="Genomic_DNA"/>
</dbReference>
<dbReference type="RefSeq" id="XP_018279564.1">
    <property type="nucleotide sequence ID" value="XM_018422892.1"/>
</dbReference>